<dbReference type="GO" id="GO:0005524">
    <property type="term" value="F:ATP binding"/>
    <property type="evidence" value="ECO:0007669"/>
    <property type="project" value="UniProtKB-KW"/>
</dbReference>
<dbReference type="PROSITE" id="PS50163">
    <property type="entry name" value="RECA_3"/>
    <property type="match status" value="1"/>
</dbReference>
<evidence type="ECO:0000256" key="1">
    <source>
        <dbReference type="ARBA" id="ARBA00009391"/>
    </source>
</evidence>
<gene>
    <name evidence="6" type="ORF">JENST_98</name>
</gene>
<keyword evidence="7" id="KW-1185">Reference proteome</keyword>
<keyword evidence="4" id="KW-0233">DNA recombination</keyword>
<comment type="similarity">
    <text evidence="1">Belongs to the RecA family.</text>
</comment>
<dbReference type="InterPro" id="IPR013765">
    <property type="entry name" value="DNA_recomb/repair_RecA"/>
</dbReference>
<evidence type="ECO:0000259" key="5">
    <source>
        <dbReference type="PROSITE" id="PS50163"/>
    </source>
</evidence>
<evidence type="ECO:0000313" key="7">
    <source>
        <dbReference type="Proteomes" id="UP000208104"/>
    </source>
</evidence>
<proteinExistence type="inferred from homology"/>
<dbReference type="GeneID" id="26626046"/>
<reference evidence="6 7" key="1">
    <citation type="journal article" date="2015" name="Genome Announc.">
        <title>Genome Sequences of Five Additional Brevibacillus laterosporus Bacteriophages.</title>
        <authorList>
            <person name="Merrill B.D."/>
            <person name="Berg J.A."/>
            <person name="Graves K.A."/>
            <person name="Ward A.T."/>
            <person name="Hilton J.A."/>
            <person name="Wake B.N."/>
            <person name="Grose J.H."/>
            <person name="Breakwell D.P."/>
            <person name="Burnett S.H."/>
        </authorList>
    </citation>
    <scope>NUCLEOTIDE SEQUENCE [LARGE SCALE GENOMIC DNA]</scope>
</reference>
<evidence type="ECO:0000256" key="4">
    <source>
        <dbReference type="ARBA" id="ARBA00023172"/>
    </source>
</evidence>
<dbReference type="GO" id="GO:0008094">
    <property type="term" value="F:ATP-dependent activity, acting on DNA"/>
    <property type="evidence" value="ECO:0007669"/>
    <property type="project" value="InterPro"/>
</dbReference>
<evidence type="ECO:0000313" key="6">
    <source>
        <dbReference type="EMBL" id="ALA07227.1"/>
    </source>
</evidence>
<dbReference type="KEGG" id="vg:26626046"/>
<dbReference type="InterPro" id="IPR027417">
    <property type="entry name" value="P-loop_NTPase"/>
</dbReference>
<evidence type="ECO:0000256" key="3">
    <source>
        <dbReference type="ARBA" id="ARBA00022840"/>
    </source>
</evidence>
<dbReference type="RefSeq" id="YP_009199159.1">
    <property type="nucleotide sequence ID" value="NC_028805.1"/>
</dbReference>
<name>A0A0K2CN34_9CAUD</name>
<feature type="domain" description="RecA family profile 2" evidence="5">
    <location>
        <begin position="231"/>
        <end position="312"/>
    </location>
</feature>
<dbReference type="InterPro" id="IPR020587">
    <property type="entry name" value="RecA_monomer-monomer_interface"/>
</dbReference>
<dbReference type="GO" id="GO:0006310">
    <property type="term" value="P:DNA recombination"/>
    <property type="evidence" value="ECO:0007669"/>
    <property type="project" value="UniProtKB-KW"/>
</dbReference>
<dbReference type="GO" id="GO:0003697">
    <property type="term" value="F:single-stranded DNA binding"/>
    <property type="evidence" value="ECO:0007669"/>
    <property type="project" value="InterPro"/>
</dbReference>
<accession>A0A0K2CN34</accession>
<protein>
    <submittedName>
        <fullName evidence="6">Putative recombinase RecA</fullName>
    </submittedName>
</protein>
<organism evidence="6 7">
    <name type="scientific">Brevibacillus phage Jenst</name>
    <dbReference type="NCBI Taxonomy" id="1691954"/>
    <lineage>
        <taxon>Viruses</taxon>
        <taxon>Duplodnaviria</taxon>
        <taxon>Heunggongvirae</taxon>
        <taxon>Uroviricota</taxon>
        <taxon>Caudoviricetes</taxon>
        <taxon>Jenstvirus</taxon>
        <taxon>Jenstvirus jenst</taxon>
    </lineage>
</organism>
<dbReference type="SUPFAM" id="SSF52540">
    <property type="entry name" value="P-loop containing nucleoside triphosphate hydrolases"/>
    <property type="match status" value="1"/>
</dbReference>
<dbReference type="EMBL" id="KT151955">
    <property type="protein sequence ID" value="ALA07227.1"/>
    <property type="molecule type" value="Genomic_DNA"/>
</dbReference>
<dbReference type="InterPro" id="IPR049428">
    <property type="entry name" value="RecA-like_N"/>
</dbReference>
<evidence type="ECO:0000256" key="2">
    <source>
        <dbReference type="ARBA" id="ARBA00022741"/>
    </source>
</evidence>
<dbReference type="Pfam" id="PF00154">
    <property type="entry name" value="RecA_N"/>
    <property type="match status" value="1"/>
</dbReference>
<keyword evidence="3" id="KW-0067">ATP-binding</keyword>
<dbReference type="OrthoDB" id="14933at10239"/>
<dbReference type="PANTHER" id="PTHR45900">
    <property type="entry name" value="RECA"/>
    <property type="match status" value="1"/>
</dbReference>
<sequence length="401" mass="44763">MAKKTKVEELNEAVENISVEDLLSEIEGDFKKRYKDGSVAAFENYKQDEVDIWYPTGVATLDYALGGGFAGGRASEVFGEPSAGKSTIGYSTIAATQQAHPDRLNVIIDPENSSYHSKAHAEQMGVDFSKILYIGKPEGKPAYAEDMFQRIEDLFRNPKYRNRLGIVLLDSIGSLVSKASYEQDKKWESNARVGGISSAVTRYVEQCIDSGLVYESGAHIINLNQVRDNIGDQWNPYRTPGGNRLKHACAQRIEVAKSQTTKDFGNPNFEESNPLEPRFIGQRIKFKVVKNKVGGKQSATAAVDFYYGFGLDYYTNILNMAQYLGLLQGSGWMTLIDPVTGEQIAKYQGARQWRDALQKDEVLWAKIYHMVYAKMKGVDIDLSEWDASEHLSPEGSGEDEQ</sequence>
<keyword evidence="2" id="KW-0547">Nucleotide-binding</keyword>
<dbReference type="GO" id="GO:0006281">
    <property type="term" value="P:DNA repair"/>
    <property type="evidence" value="ECO:0007669"/>
    <property type="project" value="InterPro"/>
</dbReference>
<dbReference type="Gene3D" id="3.40.50.300">
    <property type="entry name" value="P-loop containing nucleotide triphosphate hydrolases"/>
    <property type="match status" value="1"/>
</dbReference>
<dbReference type="PANTHER" id="PTHR45900:SF1">
    <property type="entry name" value="MITOCHONDRIAL DNA REPAIR PROTEIN RECA HOMOLOG-RELATED"/>
    <property type="match status" value="1"/>
</dbReference>
<dbReference type="Proteomes" id="UP000208104">
    <property type="component" value="Segment"/>
</dbReference>